<keyword evidence="2" id="KW-1185">Reference proteome</keyword>
<dbReference type="Proteomes" id="UP000018721">
    <property type="component" value="Unassembled WGS sequence"/>
</dbReference>
<proteinExistence type="predicted"/>
<organism evidence="1 2">
    <name type="scientific">Phytophthora nicotianae P1569</name>
    <dbReference type="NCBI Taxonomy" id="1317065"/>
    <lineage>
        <taxon>Eukaryota</taxon>
        <taxon>Sar</taxon>
        <taxon>Stramenopiles</taxon>
        <taxon>Oomycota</taxon>
        <taxon>Peronosporomycetes</taxon>
        <taxon>Peronosporales</taxon>
        <taxon>Peronosporaceae</taxon>
        <taxon>Phytophthora</taxon>
    </lineage>
</organism>
<evidence type="ECO:0000313" key="1">
    <source>
        <dbReference type="EMBL" id="ETI39487.1"/>
    </source>
</evidence>
<dbReference type="HOGENOM" id="CLU_3300568_0_0_1"/>
<name>V9EN41_PHYNI</name>
<dbReference type="AlphaFoldDB" id="V9EN41"/>
<gene>
    <name evidence="1" type="ORF">F443_14950</name>
</gene>
<evidence type="ECO:0000313" key="2">
    <source>
        <dbReference type="Proteomes" id="UP000018721"/>
    </source>
</evidence>
<reference evidence="1 2" key="1">
    <citation type="submission" date="2013-11" db="EMBL/GenBank/DDBJ databases">
        <title>The Genome Sequence of Phytophthora parasitica P1569.</title>
        <authorList>
            <consortium name="The Broad Institute Genomics Platform"/>
            <person name="Russ C."/>
            <person name="Tyler B."/>
            <person name="Panabieres F."/>
            <person name="Shan W."/>
            <person name="Tripathy S."/>
            <person name="Grunwald N."/>
            <person name="Machado M."/>
            <person name="Johnson C.S."/>
            <person name="Arredondo F."/>
            <person name="Hong C."/>
            <person name="Coffey M."/>
            <person name="Young S.K."/>
            <person name="Zeng Q."/>
            <person name="Gargeya S."/>
            <person name="Fitzgerald M."/>
            <person name="Abouelleil A."/>
            <person name="Alvarado L."/>
            <person name="Chapman S.B."/>
            <person name="Gainer-Dewar J."/>
            <person name="Goldberg J."/>
            <person name="Griggs A."/>
            <person name="Gujja S."/>
            <person name="Hansen M."/>
            <person name="Howarth C."/>
            <person name="Imamovic A."/>
            <person name="Ireland A."/>
            <person name="Larimer J."/>
            <person name="McCowan C."/>
            <person name="Murphy C."/>
            <person name="Pearson M."/>
            <person name="Poon T.W."/>
            <person name="Priest M."/>
            <person name="Roberts A."/>
            <person name="Saif S."/>
            <person name="Shea T."/>
            <person name="Sykes S."/>
            <person name="Wortman J."/>
            <person name="Nusbaum C."/>
            <person name="Birren B."/>
        </authorList>
    </citation>
    <scope>NUCLEOTIDE SEQUENCE [LARGE SCALE GENOMIC DNA]</scope>
    <source>
        <strain evidence="1 2">P1569</strain>
    </source>
</reference>
<comment type="caution">
    <text evidence="1">The sequence shown here is derived from an EMBL/GenBank/DDBJ whole genome shotgun (WGS) entry which is preliminary data.</text>
</comment>
<dbReference type="EMBL" id="ANIZ01002606">
    <property type="protein sequence ID" value="ETI39487.1"/>
    <property type="molecule type" value="Genomic_DNA"/>
</dbReference>
<sequence length="40" mass="4461">MHGQATPVRFPPHAVHEDEEDDILAFSVTTEKFAPNKNSP</sequence>
<accession>V9EN41</accession>
<protein>
    <submittedName>
        <fullName evidence="1">Uncharacterized protein</fullName>
    </submittedName>
</protein>